<accession>A0A2U1PY33</accession>
<keyword evidence="1" id="KW-0548">Nucleotidyltransferase</keyword>
<name>A0A2U1PY33_ARTAN</name>
<dbReference type="PANTHER" id="PTHR36617">
    <property type="entry name" value="PROTEIN, PUTATIVE-RELATED"/>
    <property type="match status" value="1"/>
</dbReference>
<reference evidence="1 2" key="1">
    <citation type="journal article" date="2018" name="Mol. Plant">
        <title>The genome of Artemisia annua provides insight into the evolution of Asteraceae family and artemisinin biosynthesis.</title>
        <authorList>
            <person name="Shen Q."/>
            <person name="Zhang L."/>
            <person name="Liao Z."/>
            <person name="Wang S."/>
            <person name="Yan T."/>
            <person name="Shi P."/>
            <person name="Liu M."/>
            <person name="Fu X."/>
            <person name="Pan Q."/>
            <person name="Wang Y."/>
            <person name="Lv Z."/>
            <person name="Lu X."/>
            <person name="Zhang F."/>
            <person name="Jiang W."/>
            <person name="Ma Y."/>
            <person name="Chen M."/>
            <person name="Hao X."/>
            <person name="Li L."/>
            <person name="Tang Y."/>
            <person name="Lv G."/>
            <person name="Zhou Y."/>
            <person name="Sun X."/>
            <person name="Brodelius P.E."/>
            <person name="Rose J.K.C."/>
            <person name="Tang K."/>
        </authorList>
    </citation>
    <scope>NUCLEOTIDE SEQUENCE [LARGE SCALE GENOMIC DNA]</scope>
    <source>
        <strain evidence="2">cv. Huhao1</strain>
        <tissue evidence="1">Leaf</tissue>
    </source>
</reference>
<proteinExistence type="predicted"/>
<dbReference type="EMBL" id="PKPP01000613">
    <property type="protein sequence ID" value="PWA90636.1"/>
    <property type="molecule type" value="Genomic_DNA"/>
</dbReference>
<keyword evidence="1" id="KW-0808">Transferase</keyword>
<dbReference type="AlphaFoldDB" id="A0A2U1PY33"/>
<comment type="caution">
    <text evidence="1">The sequence shown here is derived from an EMBL/GenBank/DDBJ whole genome shotgun (WGS) entry which is preliminary data.</text>
</comment>
<keyword evidence="1" id="KW-0695">RNA-directed DNA polymerase</keyword>
<organism evidence="1 2">
    <name type="scientific">Artemisia annua</name>
    <name type="common">Sweet wormwood</name>
    <dbReference type="NCBI Taxonomy" id="35608"/>
    <lineage>
        <taxon>Eukaryota</taxon>
        <taxon>Viridiplantae</taxon>
        <taxon>Streptophyta</taxon>
        <taxon>Embryophyta</taxon>
        <taxon>Tracheophyta</taxon>
        <taxon>Spermatophyta</taxon>
        <taxon>Magnoliopsida</taxon>
        <taxon>eudicotyledons</taxon>
        <taxon>Gunneridae</taxon>
        <taxon>Pentapetalae</taxon>
        <taxon>asterids</taxon>
        <taxon>campanulids</taxon>
        <taxon>Asterales</taxon>
        <taxon>Asteraceae</taxon>
        <taxon>Asteroideae</taxon>
        <taxon>Anthemideae</taxon>
        <taxon>Artemisiinae</taxon>
        <taxon>Artemisia</taxon>
    </lineage>
</organism>
<gene>
    <name evidence="1" type="ORF">CTI12_AA099100</name>
</gene>
<keyword evidence="2" id="KW-1185">Reference proteome</keyword>
<protein>
    <submittedName>
        <fullName evidence="1">RNA-directed DNA polymerase, eukaryota, Reverse transcriptase zinc-binding domain protein</fullName>
    </submittedName>
</protein>
<sequence>MNGFNNSSLLVYSHNSIWCNIVKSIEDLKRKGIDLLVFCSKRVGNGSNTDFWNDIWFGDVTFRSKFNRIYALEDQKNVSVAEKMAQLGWTTSFRRLPRGGVEASQWEELAAILGSVVLSSAVDKWRWTKLGSVDESWGIPLGMTIAIGAAWDESWGIRHLIPKNHGGQVNHSSAFLNIPVLTVGADSRDAEEGQSGLDR</sequence>
<dbReference type="GO" id="GO:0003964">
    <property type="term" value="F:RNA-directed DNA polymerase activity"/>
    <property type="evidence" value="ECO:0007669"/>
    <property type="project" value="UniProtKB-KW"/>
</dbReference>
<dbReference type="Proteomes" id="UP000245207">
    <property type="component" value="Unassembled WGS sequence"/>
</dbReference>
<evidence type="ECO:0000313" key="2">
    <source>
        <dbReference type="Proteomes" id="UP000245207"/>
    </source>
</evidence>
<evidence type="ECO:0000313" key="1">
    <source>
        <dbReference type="EMBL" id="PWA90636.1"/>
    </source>
</evidence>
<dbReference type="PANTHER" id="PTHR36617:SF5">
    <property type="entry name" value="OS05G0421675 PROTEIN"/>
    <property type="match status" value="1"/>
</dbReference>